<dbReference type="OrthoDB" id="271843at2759"/>
<reference evidence="1 2" key="1">
    <citation type="submission" date="2017-03" db="EMBL/GenBank/DDBJ databases">
        <title>An alternative strategy for trypanosome survival in the mammalian bloodstream revealed through genome and transcriptome analysis of the ubiquitous bovine parasite Trypanosoma (Megatrypanum) theileri.</title>
        <authorList>
            <person name="Kelly S."/>
            <person name="Ivens A."/>
            <person name="Mott A."/>
            <person name="O'Neill E."/>
            <person name="Emms D."/>
            <person name="Macleod O."/>
            <person name="Voorheis P."/>
            <person name="Matthews J."/>
            <person name="Matthews K."/>
            <person name="Carrington M."/>
        </authorList>
    </citation>
    <scope>NUCLEOTIDE SEQUENCE [LARGE SCALE GENOMIC DNA]</scope>
    <source>
        <strain evidence="1">Edinburgh</strain>
    </source>
</reference>
<organism evidence="1 2">
    <name type="scientific">Trypanosoma theileri</name>
    <dbReference type="NCBI Taxonomy" id="67003"/>
    <lineage>
        <taxon>Eukaryota</taxon>
        <taxon>Discoba</taxon>
        <taxon>Euglenozoa</taxon>
        <taxon>Kinetoplastea</taxon>
        <taxon>Metakinetoplastina</taxon>
        <taxon>Trypanosomatida</taxon>
        <taxon>Trypanosomatidae</taxon>
        <taxon>Trypanosoma</taxon>
    </lineage>
</organism>
<dbReference type="EMBL" id="NBCO01000018">
    <property type="protein sequence ID" value="ORC88217.1"/>
    <property type="molecule type" value="Genomic_DNA"/>
</dbReference>
<gene>
    <name evidence="1" type="ORF">TM35_000182740</name>
</gene>
<dbReference type="VEuPathDB" id="TriTrypDB:TM35_000182740"/>
<protein>
    <submittedName>
        <fullName evidence="1">Uncharacterized protein</fullName>
    </submittedName>
</protein>
<accession>A0A1X0NU20</accession>
<sequence length="270" mass="31435">MFLSANEVSQAAFQEENARRKDFFTLLYVVERRLYSPTNVEWCLMEHCLDEINYKYADFSFLMGFVSAIALRRRKGRSFISRYRLPLYVGLVGYDSGLRTTNPCPSVTFWNSVTLLESPLGETARVLHAPDCFYEVNYRNGNNSNLSTSYLSWLWNSGAFIADSLLLKSLLRYTFDQSSWRQRNNESTVTGLVVNGRFFRWNLFEIRTHKSESSTTYDLKIGLPRFMASLALRRSYRSREMILERSSFGGKLWYSVHFALMRVLGLHGEN</sequence>
<dbReference type="Proteomes" id="UP000192257">
    <property type="component" value="Unassembled WGS sequence"/>
</dbReference>
<evidence type="ECO:0000313" key="1">
    <source>
        <dbReference type="EMBL" id="ORC88217.1"/>
    </source>
</evidence>
<comment type="caution">
    <text evidence="1">The sequence shown here is derived from an EMBL/GenBank/DDBJ whole genome shotgun (WGS) entry which is preliminary data.</text>
</comment>
<name>A0A1X0NU20_9TRYP</name>
<evidence type="ECO:0000313" key="2">
    <source>
        <dbReference type="Proteomes" id="UP000192257"/>
    </source>
</evidence>
<dbReference type="GeneID" id="39986367"/>
<dbReference type="AlphaFoldDB" id="A0A1X0NU20"/>
<dbReference type="RefSeq" id="XP_028882283.1">
    <property type="nucleotide sequence ID" value="XM_029026587.1"/>
</dbReference>
<keyword evidence="2" id="KW-1185">Reference proteome</keyword>
<proteinExistence type="predicted"/>